<evidence type="ECO:0000256" key="1">
    <source>
        <dbReference type="SAM" id="SignalP"/>
    </source>
</evidence>
<organism evidence="2 3">
    <name type="scientific">Ridgeia piscesae</name>
    <name type="common">Tubeworm</name>
    <dbReference type="NCBI Taxonomy" id="27915"/>
    <lineage>
        <taxon>Eukaryota</taxon>
        <taxon>Metazoa</taxon>
        <taxon>Spiralia</taxon>
        <taxon>Lophotrochozoa</taxon>
        <taxon>Annelida</taxon>
        <taxon>Polychaeta</taxon>
        <taxon>Sedentaria</taxon>
        <taxon>Canalipalpata</taxon>
        <taxon>Sabellida</taxon>
        <taxon>Siboglinidae</taxon>
        <taxon>Ridgeia</taxon>
    </lineage>
</organism>
<protein>
    <submittedName>
        <fullName evidence="2">Uncharacterized protein</fullName>
    </submittedName>
</protein>
<name>A0AAD9KHX9_RIDPI</name>
<gene>
    <name evidence="2" type="ORF">NP493_1058g00002</name>
</gene>
<reference evidence="2" key="1">
    <citation type="journal article" date="2023" name="Mol. Biol. Evol.">
        <title>Third-Generation Sequencing Reveals the Adaptive Role of the Epigenome in Three Deep-Sea Polychaetes.</title>
        <authorList>
            <person name="Perez M."/>
            <person name="Aroh O."/>
            <person name="Sun Y."/>
            <person name="Lan Y."/>
            <person name="Juniper S.K."/>
            <person name="Young C.R."/>
            <person name="Angers B."/>
            <person name="Qian P.Y."/>
        </authorList>
    </citation>
    <scope>NUCLEOTIDE SEQUENCE</scope>
    <source>
        <strain evidence="2">R07B-5</strain>
    </source>
</reference>
<keyword evidence="1" id="KW-0732">Signal</keyword>
<dbReference type="PANTHER" id="PTHR24024:SF18">
    <property type="entry name" value="SHORT-CHAIN COLLAGEN C4-LIKE"/>
    <property type="match status" value="1"/>
</dbReference>
<proteinExistence type="predicted"/>
<dbReference type="Gene3D" id="2.20.100.10">
    <property type="entry name" value="Thrombospondin type-1 (TSP1) repeat"/>
    <property type="match status" value="1"/>
</dbReference>
<comment type="caution">
    <text evidence="2">The sequence shown here is derived from an EMBL/GenBank/DDBJ whole genome shotgun (WGS) entry which is preliminary data.</text>
</comment>
<feature type="chain" id="PRO_5042112859" evidence="1">
    <location>
        <begin position="23"/>
        <end position="307"/>
    </location>
</feature>
<dbReference type="InterPro" id="IPR051077">
    <property type="entry name" value="Ca-dependent_lectin"/>
</dbReference>
<dbReference type="SUPFAM" id="SSF82895">
    <property type="entry name" value="TSP-1 type 1 repeat"/>
    <property type="match status" value="1"/>
</dbReference>
<dbReference type="Proteomes" id="UP001209878">
    <property type="component" value="Unassembled WGS sequence"/>
</dbReference>
<evidence type="ECO:0000313" key="2">
    <source>
        <dbReference type="EMBL" id="KAK2171455.1"/>
    </source>
</evidence>
<evidence type="ECO:0000313" key="3">
    <source>
        <dbReference type="Proteomes" id="UP001209878"/>
    </source>
</evidence>
<dbReference type="PANTHER" id="PTHR24024">
    <property type="entry name" value="PULMONARY SURFACTANT-ASSOCIATED PROTEIN A"/>
    <property type="match status" value="1"/>
</dbReference>
<dbReference type="InterPro" id="IPR000884">
    <property type="entry name" value="TSP1_rpt"/>
</dbReference>
<keyword evidence="3" id="KW-1185">Reference proteome</keyword>
<dbReference type="InterPro" id="IPR036383">
    <property type="entry name" value="TSP1_rpt_sf"/>
</dbReference>
<dbReference type="EMBL" id="JAODUO010001062">
    <property type="protein sequence ID" value="KAK2171455.1"/>
    <property type="molecule type" value="Genomic_DNA"/>
</dbReference>
<dbReference type="PROSITE" id="PS50092">
    <property type="entry name" value="TSP1"/>
    <property type="match status" value="1"/>
</dbReference>
<feature type="signal peptide" evidence="1">
    <location>
        <begin position="1"/>
        <end position="22"/>
    </location>
</feature>
<sequence>MSSYQLMLLLAVSLLLVQLSESGWHRLRRRGCSPVNCEWNNWSEWGVCNHPCGSAGSQNRSRSVRRGSSCGGAGCTGGSTSSQACNRFCHNGGSPMEGYCTCPDVFWGTCCGERIVTPKTSTGGAVYIRWGRKVCPQNGAELLYSGIAAGSHYTLSGGGSNYLCLPRDPEWGKTVAGFQSGGYLAGAEYEMYSNNPFSEANAKSLQDNDVPCAVCYVPTRPSKLMIPAKLSCPPMWTKEYSGYLMAEYYAHRGRTTYVCVDNAPEVIQGGAAIRKGALFYNTEAFCGSLPCPSYVNGWEITCVVCSR</sequence>
<accession>A0AAD9KHX9</accession>
<dbReference type="GO" id="GO:0005615">
    <property type="term" value="C:extracellular space"/>
    <property type="evidence" value="ECO:0007669"/>
    <property type="project" value="TreeGrafter"/>
</dbReference>
<dbReference type="AlphaFoldDB" id="A0AAD9KHX9"/>